<reference evidence="3" key="1">
    <citation type="journal article" date="2019" name="Int. J. Syst. Evol. Microbiol.">
        <title>The Global Catalogue of Microorganisms (GCM) 10K type strain sequencing project: providing services to taxonomists for standard genome sequencing and annotation.</title>
        <authorList>
            <consortium name="The Broad Institute Genomics Platform"/>
            <consortium name="The Broad Institute Genome Sequencing Center for Infectious Disease"/>
            <person name="Wu L."/>
            <person name="Ma J."/>
        </authorList>
    </citation>
    <scope>NUCLEOTIDE SEQUENCE [LARGE SCALE GENOMIC DNA]</scope>
    <source>
        <strain evidence="3">GH52</strain>
    </source>
</reference>
<dbReference type="RefSeq" id="WP_377774239.1">
    <property type="nucleotide sequence ID" value="NZ_JBHUHO010000038.1"/>
</dbReference>
<sequence>MIEVVLINRDGERWDISELVGKLKIKTSRIGKAGSLSLDFLKAAIYQSKMFKYNNGDVVEVRKDGKRIFYGYIFEIKGGRDEQVSLTVYDQIRYLMNTETYVFENVTATQIVERIAKEYKLTVGKLADTEHVITHLVADAQKLLDIIDKAIVLTFHHKGKDYCLFDDAGNLSLRSIDEEVTDIVIGPGSLLYDYSVSESIDEDTYNQFKLYRDNEETGKRDIFMVKDSNNIARWGLLQHHESIDDKLNTEQISELLNNLALLKNRETISLQVDAIGNIAVRAGMRVRIQIPEYSIDEALLVNECTHQFDGAEHTMSLELKVIKLDESTIDN</sequence>
<dbReference type="Gene3D" id="3.55.50.10">
    <property type="entry name" value="Baseplate protein-like domains"/>
    <property type="match status" value="1"/>
</dbReference>
<feature type="domain" description="YqbQ/XkdQ" evidence="1">
    <location>
        <begin position="24"/>
        <end position="320"/>
    </location>
</feature>
<accession>A0ABW4YNC5</accession>
<evidence type="ECO:0000313" key="3">
    <source>
        <dbReference type="Proteomes" id="UP001597362"/>
    </source>
</evidence>
<gene>
    <name evidence="2" type="ORF">ACFSJH_16090</name>
</gene>
<dbReference type="InterPro" id="IPR023399">
    <property type="entry name" value="Baseplate-like_2-layer_sand"/>
</dbReference>
<dbReference type="Gene3D" id="3.30.1920.10">
    <property type="entry name" value="Baseplate protein-like domains - 2 layer sandwich fold"/>
    <property type="match status" value="1"/>
</dbReference>
<comment type="caution">
    <text evidence="2">The sequence shown here is derived from an EMBL/GenBank/DDBJ whole genome shotgun (WGS) entry which is preliminary data.</text>
</comment>
<dbReference type="EMBL" id="JBHUHO010000038">
    <property type="protein sequence ID" value="MFD2117250.1"/>
    <property type="molecule type" value="Genomic_DNA"/>
</dbReference>
<organism evidence="2 3">
    <name type="scientific">Paenibacillus yanchengensis</name>
    <dbReference type="NCBI Taxonomy" id="2035833"/>
    <lineage>
        <taxon>Bacteria</taxon>
        <taxon>Bacillati</taxon>
        <taxon>Bacillota</taxon>
        <taxon>Bacilli</taxon>
        <taxon>Bacillales</taxon>
        <taxon>Paenibacillaceae</taxon>
        <taxon>Paenibacillus</taxon>
    </lineage>
</organism>
<protein>
    <recommendedName>
        <fullName evidence="1">YqbQ/XkdQ domain-containing protein</fullName>
    </recommendedName>
</protein>
<proteinExistence type="predicted"/>
<dbReference type="Pfam" id="PF24032">
    <property type="entry name" value="YQBQ"/>
    <property type="match status" value="1"/>
</dbReference>
<evidence type="ECO:0000313" key="2">
    <source>
        <dbReference type="EMBL" id="MFD2117250.1"/>
    </source>
</evidence>
<dbReference type="Gene3D" id="2.30.300.10">
    <property type="entry name" value="Baseplate protein-like domain - beta roll fold"/>
    <property type="match status" value="1"/>
</dbReference>
<evidence type="ECO:0000259" key="1">
    <source>
        <dbReference type="Pfam" id="PF24032"/>
    </source>
</evidence>
<keyword evidence="3" id="KW-1185">Reference proteome</keyword>
<name>A0ABW4YNC5_9BACL</name>
<dbReference type="SUPFAM" id="SSF69279">
    <property type="entry name" value="Phage tail proteins"/>
    <property type="match status" value="1"/>
</dbReference>
<dbReference type="Proteomes" id="UP001597362">
    <property type="component" value="Unassembled WGS sequence"/>
</dbReference>
<dbReference type="InterPro" id="IPR056937">
    <property type="entry name" value="YqbQ/XkdQ"/>
</dbReference>